<name>A0AAW9KJC6_9ACTO</name>
<protein>
    <submittedName>
        <fullName evidence="2">NAD(P)-binding protein</fullName>
    </submittedName>
</protein>
<keyword evidence="3" id="KW-1185">Reference proteome</keyword>
<dbReference type="PANTHER" id="PTHR42923:SF3">
    <property type="entry name" value="PROTOPORPHYRINOGEN OXIDASE"/>
    <property type="match status" value="1"/>
</dbReference>
<evidence type="ECO:0000256" key="1">
    <source>
        <dbReference type="SAM" id="MobiDB-lite"/>
    </source>
</evidence>
<organism evidence="2 3">
    <name type="scientific">Actinomyces oris</name>
    <dbReference type="NCBI Taxonomy" id="544580"/>
    <lineage>
        <taxon>Bacteria</taxon>
        <taxon>Bacillati</taxon>
        <taxon>Actinomycetota</taxon>
        <taxon>Actinomycetes</taxon>
        <taxon>Actinomycetales</taxon>
        <taxon>Actinomycetaceae</taxon>
        <taxon>Actinomyces</taxon>
    </lineage>
</organism>
<dbReference type="GO" id="GO:0016491">
    <property type="term" value="F:oxidoreductase activity"/>
    <property type="evidence" value="ECO:0007669"/>
    <property type="project" value="TreeGrafter"/>
</dbReference>
<feature type="compositionally biased region" description="Low complexity" evidence="1">
    <location>
        <begin position="67"/>
        <end position="89"/>
    </location>
</feature>
<proteinExistence type="predicted"/>
<dbReference type="RefSeq" id="WP_322912504.1">
    <property type="nucleotide sequence ID" value="NZ_JAXBCZ010000001.1"/>
</dbReference>
<reference evidence="2 3" key="1">
    <citation type="submission" date="2023-06" db="EMBL/GenBank/DDBJ databases">
        <title>Actinomyces orist ORNL 0101 HMT-893 genome.</title>
        <authorList>
            <person name="Johnston C.D."/>
            <person name="Chen T."/>
            <person name="Dewhirst F.E."/>
        </authorList>
    </citation>
    <scope>NUCLEOTIDE SEQUENCE [LARGE SCALE GENOMIC DNA]</scope>
    <source>
        <strain evidence="2 3">ORNL 0101</strain>
    </source>
</reference>
<sequence length="692" mass="68798">MTEHTQPAGGHQEDRYGAPDDLGGRGAPGCLDGRGAPAGPGGLRGQDGLDNQGTIDGSGGRGGLGNPAGPAGPSAPSADARPSGPAGSADLEGQGRPDSRGTLDAPGDQGDLDGPAGAANPGTPGAAARPASPAAPQGPDQRWDALVIGGGIAGLTAAWDLVRAGLRPLLIEARGYTGGLVAAGRIGGARVDLGAEGFVVRGQAATSMLAELGLRAAAPHGRPRLFLPPLASGAGAGPSQWGLHRFPDHAYLGIPADPLAADVVAIIGEGAARRAAQDADLPGAVGTGPEDPADLASFVTARMGAGVLERLVRPIVAGIHSADPADLAADVVMPGLRRATAELGSLSAAVAAVLERRRTRKDGAGGRSVDAAVEGGLFRLTDALLEAIEAGGGSVRTRTGAQWLRPGGVGECAGGQAPVAWRVGIAPTRRGPTPSDEPVPDGAQEVVATDRVVVACSAGAALRLLRGIPGLPASATELTVPVGAPIARFTLVARAPELSGEPVGSGLLVAPAGPAEPAEPVELAGPTASSSAGTGASGLVSDGTVPCGGSASPAACPVRAKALSHLSAKWPWVGAELRALHGPDVHALRLSYGRPGQPRPQVDLQVALDDVAALTGVRIEPEAVIDHMLVRWDGTLPPVTPAYRERTRRLEEELAPVTGLEVTGAWVAGTGIAAVVGHARAAAGRLVSSRGR</sequence>
<dbReference type="InterPro" id="IPR050464">
    <property type="entry name" value="Zeta_carotene_desat/Oxidored"/>
</dbReference>
<feature type="compositionally biased region" description="Gly residues" evidence="1">
    <location>
        <begin position="36"/>
        <end position="45"/>
    </location>
</feature>
<feature type="region of interest" description="Disordered" evidence="1">
    <location>
        <begin position="1"/>
        <end position="142"/>
    </location>
</feature>
<dbReference type="Gene3D" id="1.10.3110.10">
    <property type="entry name" value="protoporphyrinogen ix oxidase, domain 3"/>
    <property type="match status" value="1"/>
</dbReference>
<dbReference type="Gene3D" id="3.90.660.20">
    <property type="entry name" value="Protoporphyrinogen oxidase, mitochondrial, domain 2"/>
    <property type="match status" value="1"/>
</dbReference>
<dbReference type="SUPFAM" id="SSF51905">
    <property type="entry name" value="FAD/NAD(P)-binding domain"/>
    <property type="match status" value="1"/>
</dbReference>
<dbReference type="AlphaFoldDB" id="A0AAW9KJC6"/>
<dbReference type="Gene3D" id="3.50.50.60">
    <property type="entry name" value="FAD/NAD(P)-binding domain"/>
    <property type="match status" value="1"/>
</dbReference>
<gene>
    <name evidence="2" type="ORF">QU665_08365</name>
</gene>
<dbReference type="InterPro" id="IPR036188">
    <property type="entry name" value="FAD/NAD-bd_sf"/>
</dbReference>
<evidence type="ECO:0000313" key="2">
    <source>
        <dbReference type="EMBL" id="MEA1305076.1"/>
    </source>
</evidence>
<dbReference type="Pfam" id="PF13450">
    <property type="entry name" value="NAD_binding_8"/>
    <property type="match status" value="1"/>
</dbReference>
<comment type="caution">
    <text evidence="2">The sequence shown here is derived from an EMBL/GenBank/DDBJ whole genome shotgun (WGS) entry which is preliminary data.</text>
</comment>
<evidence type="ECO:0000313" key="3">
    <source>
        <dbReference type="Proteomes" id="UP001289581"/>
    </source>
</evidence>
<feature type="compositionally biased region" description="Gly residues" evidence="1">
    <location>
        <begin position="56"/>
        <end position="66"/>
    </location>
</feature>
<dbReference type="Proteomes" id="UP001289581">
    <property type="component" value="Unassembled WGS sequence"/>
</dbReference>
<dbReference type="PANTHER" id="PTHR42923">
    <property type="entry name" value="PROTOPORPHYRINOGEN OXIDASE"/>
    <property type="match status" value="1"/>
</dbReference>
<feature type="compositionally biased region" description="Low complexity" evidence="1">
    <location>
        <begin position="114"/>
        <end position="139"/>
    </location>
</feature>
<dbReference type="EMBL" id="JAXBCZ010000001">
    <property type="protein sequence ID" value="MEA1305076.1"/>
    <property type="molecule type" value="Genomic_DNA"/>
</dbReference>
<accession>A0AAW9KJC6</accession>
<feature type="region of interest" description="Disordered" evidence="1">
    <location>
        <begin position="514"/>
        <end position="537"/>
    </location>
</feature>